<dbReference type="InterPro" id="IPR019690">
    <property type="entry name" value="DUF2569"/>
</dbReference>
<feature type="transmembrane region" description="Helical" evidence="1">
    <location>
        <begin position="27"/>
        <end position="48"/>
    </location>
</feature>
<reference evidence="2 3" key="1">
    <citation type="submission" date="2020-03" db="EMBL/GenBank/DDBJ databases">
        <title>Complete genome sequence of Orbus sp. IPMB12 (BCRC 80908).</title>
        <authorList>
            <person name="Lo W.-S."/>
            <person name="Chang T.-H."/>
            <person name="Kuo C.-H."/>
        </authorList>
    </citation>
    <scope>NUCLEOTIDE SEQUENCE [LARGE SCALE GENOMIC DNA]</scope>
    <source>
        <strain evidence="2 3">IPMB12</strain>
    </source>
</reference>
<keyword evidence="3" id="KW-1185">Reference proteome</keyword>
<organism evidence="2 3">
    <name type="scientific">Zophobihabitans entericus</name>
    <dbReference type="NCBI Taxonomy" id="1635327"/>
    <lineage>
        <taxon>Bacteria</taxon>
        <taxon>Pseudomonadati</taxon>
        <taxon>Pseudomonadota</taxon>
        <taxon>Gammaproteobacteria</taxon>
        <taxon>Orbales</taxon>
        <taxon>Orbaceae</taxon>
        <taxon>Zophobihabitans</taxon>
    </lineage>
</organism>
<dbReference type="KEGG" id="orb:IPMB12_10300"/>
<dbReference type="AlphaFoldDB" id="A0A6G9ICS9"/>
<keyword evidence="1" id="KW-1133">Transmembrane helix</keyword>
<dbReference type="RefSeq" id="WP_166917338.1">
    <property type="nucleotide sequence ID" value="NZ_CP050253.1"/>
</dbReference>
<name>A0A6G9ICS9_9GAMM</name>
<sequence>MLCLKCEQKEALRYSEKCADCENKDLGFLWVAVIALAILVISIVFQLIQTINLSVMLMNYSYYYLFIPVIFEFVGLSLLLALAIYTCKLFWQRNKKLPLIFIILVVSNLIFYLLDLAITSYIYEIKIDSSLLPWFIKSFAFTIFWSCYFLISEKAKKVFIN</sequence>
<protein>
    <submittedName>
        <fullName evidence="2">DUF2569 domain-containing protein</fullName>
    </submittedName>
</protein>
<dbReference type="Proteomes" id="UP000501168">
    <property type="component" value="Chromosome"/>
</dbReference>
<proteinExistence type="predicted"/>
<evidence type="ECO:0000313" key="2">
    <source>
        <dbReference type="EMBL" id="QIQ22041.1"/>
    </source>
</evidence>
<gene>
    <name evidence="2" type="ORF">IPMB12_10300</name>
</gene>
<evidence type="ECO:0000256" key="1">
    <source>
        <dbReference type="SAM" id="Phobius"/>
    </source>
</evidence>
<evidence type="ECO:0000313" key="3">
    <source>
        <dbReference type="Proteomes" id="UP000501168"/>
    </source>
</evidence>
<dbReference type="EMBL" id="CP050253">
    <property type="protein sequence ID" value="QIQ22041.1"/>
    <property type="molecule type" value="Genomic_DNA"/>
</dbReference>
<keyword evidence="1" id="KW-0812">Transmembrane</keyword>
<feature type="transmembrane region" description="Helical" evidence="1">
    <location>
        <begin position="134"/>
        <end position="151"/>
    </location>
</feature>
<dbReference type="InParanoid" id="A0A6G9ICS9"/>
<dbReference type="Pfam" id="PF10754">
    <property type="entry name" value="DUF2569"/>
    <property type="match status" value="1"/>
</dbReference>
<feature type="transmembrane region" description="Helical" evidence="1">
    <location>
        <begin position="97"/>
        <end position="122"/>
    </location>
</feature>
<keyword evidence="1" id="KW-0472">Membrane</keyword>
<feature type="transmembrane region" description="Helical" evidence="1">
    <location>
        <begin position="60"/>
        <end position="85"/>
    </location>
</feature>
<accession>A0A6G9ICS9</accession>